<sequence length="405" mass="42140">MPVGSPAVGDFDRVWVNANLCTMADGLGVVRDGAVASKGGRIAWVGPREALPDTDAAMTDCDGAWLFPGLVDCHTHLVFGGNRAGEFQRRLAGATYEEIAREGGGILSTVRATRAADEETLVAAALPRLDGLLAEGVTTVEVKSGYGLEFEAERRMLRAARALGRARKVSVTTSFLGAHAVPPEYKGRQGEYAALVAGMIAPLAAEGLVDAVDAFCERIAFTPEETEAVFAAARAQGLPVKLHADQLSDLGGAALAARFGALSADHLEHASAEGLAAMAAAGTVAVLLPGATYFIREERHPDIAAMRAAGTRMAIATDMNPGSSPARSLLLMLNMACTLYRMTVEEALLGVTRHSAAALGMADRGALAPGLRCDLALFRVGAPEELCYWIGGNPCAGRVVAGEDA</sequence>
<comment type="similarity">
    <text evidence="7">Belongs to the metallo-dependent hydrolases superfamily. HutI family.</text>
</comment>
<evidence type="ECO:0000256" key="4">
    <source>
        <dbReference type="ARBA" id="ARBA00022808"/>
    </source>
</evidence>
<dbReference type="FunFam" id="3.20.20.140:FF:000007">
    <property type="entry name" value="Imidazolonepropionase"/>
    <property type="match status" value="1"/>
</dbReference>
<feature type="binding site" evidence="7">
    <location>
        <position position="320"/>
    </location>
    <ligand>
        <name>N-formimidoyl-L-glutamate</name>
        <dbReference type="ChEBI" id="CHEBI:58928"/>
    </ligand>
</feature>
<dbReference type="GO" id="GO:0019556">
    <property type="term" value="P:L-histidine catabolic process to glutamate and formamide"/>
    <property type="evidence" value="ECO:0007669"/>
    <property type="project" value="UniProtKB-UniRule"/>
</dbReference>
<feature type="binding site" evidence="7">
    <location>
        <position position="318"/>
    </location>
    <ligand>
        <name>Fe(3+)</name>
        <dbReference type="ChEBI" id="CHEBI:29034"/>
    </ligand>
</feature>
<keyword evidence="2 7" id="KW-0479">Metal-binding</keyword>
<keyword evidence="6 7" id="KW-0408">Iron</keyword>
<dbReference type="InterPro" id="IPR011059">
    <property type="entry name" value="Metal-dep_hydrolase_composite"/>
</dbReference>
<dbReference type="PANTHER" id="PTHR42752:SF1">
    <property type="entry name" value="IMIDAZOLONEPROPIONASE-RELATED"/>
    <property type="match status" value="1"/>
</dbReference>
<dbReference type="EC" id="3.5.2.7" evidence="1 7"/>
<feature type="binding site" evidence="7">
    <location>
        <position position="323"/>
    </location>
    <ligand>
        <name>4-imidazolone-5-propanoate</name>
        <dbReference type="ChEBI" id="CHEBI:77893"/>
    </ligand>
</feature>
<keyword evidence="7" id="KW-0963">Cytoplasm</keyword>
<comment type="caution">
    <text evidence="9">The sequence shown here is derived from an EMBL/GenBank/DDBJ whole genome shotgun (WGS) entry which is preliminary data.</text>
</comment>
<dbReference type="InterPro" id="IPR032466">
    <property type="entry name" value="Metal_Hydrolase"/>
</dbReference>
<dbReference type="Proteomes" id="UP000677537">
    <property type="component" value="Unassembled WGS sequence"/>
</dbReference>
<feature type="binding site" evidence="7">
    <location>
        <position position="76"/>
    </location>
    <ligand>
        <name>Fe(3+)</name>
        <dbReference type="ChEBI" id="CHEBI:29034"/>
    </ligand>
</feature>
<evidence type="ECO:0000256" key="7">
    <source>
        <dbReference type="HAMAP-Rule" id="MF_00372"/>
    </source>
</evidence>
<feature type="binding site" evidence="7">
    <location>
        <position position="243"/>
    </location>
    <ligand>
        <name>Zn(2+)</name>
        <dbReference type="ChEBI" id="CHEBI:29105"/>
    </ligand>
</feature>
<dbReference type="Gene3D" id="2.30.40.10">
    <property type="entry name" value="Urease, subunit C, domain 1"/>
    <property type="match status" value="1"/>
</dbReference>
<dbReference type="InterPro" id="IPR006680">
    <property type="entry name" value="Amidohydro-rel"/>
</dbReference>
<comment type="cofactor">
    <cofactor evidence="7">
        <name>Zn(2+)</name>
        <dbReference type="ChEBI" id="CHEBI:29105"/>
    </cofactor>
    <cofactor evidence="7">
        <name>Fe(3+)</name>
        <dbReference type="ChEBI" id="CHEBI:29034"/>
    </cofactor>
    <text evidence="7">Binds 1 zinc or iron ion per subunit.</text>
</comment>
<feature type="binding site" evidence="7">
    <location>
        <position position="83"/>
    </location>
    <ligand>
        <name>4-imidazolone-5-propanoate</name>
        <dbReference type="ChEBI" id="CHEBI:77893"/>
    </ligand>
</feature>
<dbReference type="GO" id="GO:0005737">
    <property type="term" value="C:cytoplasm"/>
    <property type="evidence" value="ECO:0007669"/>
    <property type="project" value="UniProtKB-SubCell"/>
</dbReference>
<keyword evidence="5 7" id="KW-0862">Zinc</keyword>
<dbReference type="GO" id="GO:0050480">
    <property type="term" value="F:imidazolonepropionase activity"/>
    <property type="evidence" value="ECO:0007669"/>
    <property type="project" value="UniProtKB-UniRule"/>
</dbReference>
<reference evidence="9" key="1">
    <citation type="submission" date="2021-03" db="EMBL/GenBank/DDBJ databases">
        <authorList>
            <person name="So Y."/>
        </authorList>
    </citation>
    <scope>NUCLEOTIDE SEQUENCE</scope>
    <source>
        <strain evidence="9">SG15</strain>
    </source>
</reference>
<dbReference type="PANTHER" id="PTHR42752">
    <property type="entry name" value="IMIDAZOLONEPROPIONASE"/>
    <property type="match status" value="1"/>
</dbReference>
<feature type="domain" description="Amidohydrolase-related" evidence="8">
    <location>
        <begin position="66"/>
        <end position="378"/>
    </location>
</feature>
<comment type="subcellular location">
    <subcellularLocation>
        <location evidence="7">Cytoplasm</location>
    </subcellularLocation>
</comment>
<dbReference type="RefSeq" id="WP_209370900.1">
    <property type="nucleotide sequence ID" value="NZ_JAGIZA010000002.1"/>
</dbReference>
<dbReference type="Pfam" id="PF01979">
    <property type="entry name" value="Amidohydro_1"/>
    <property type="match status" value="1"/>
</dbReference>
<dbReference type="EMBL" id="JAGIZA010000002">
    <property type="protein sequence ID" value="MBP0491923.1"/>
    <property type="molecule type" value="Genomic_DNA"/>
</dbReference>
<dbReference type="HAMAP" id="MF_00372">
    <property type="entry name" value="HutI"/>
    <property type="match status" value="1"/>
</dbReference>
<feature type="binding site" evidence="7">
    <location>
        <position position="322"/>
    </location>
    <ligand>
        <name>N-formimidoyl-L-glutamate</name>
        <dbReference type="ChEBI" id="CHEBI:58928"/>
    </ligand>
</feature>
<dbReference type="AlphaFoldDB" id="A0A940S6F7"/>
<evidence type="ECO:0000256" key="6">
    <source>
        <dbReference type="ARBA" id="ARBA00023004"/>
    </source>
</evidence>
<name>A0A940S6F7_9PROT</name>
<organism evidence="9 10">
    <name type="scientific">Roseomonas indoligenes</name>
    <dbReference type="NCBI Taxonomy" id="2820811"/>
    <lineage>
        <taxon>Bacteria</taxon>
        <taxon>Pseudomonadati</taxon>
        <taxon>Pseudomonadota</taxon>
        <taxon>Alphaproteobacteria</taxon>
        <taxon>Acetobacterales</taxon>
        <taxon>Roseomonadaceae</taxon>
        <taxon>Roseomonas</taxon>
    </lineage>
</organism>
<feature type="binding site" evidence="7">
    <location>
        <position position="179"/>
    </location>
    <ligand>
        <name>4-imidazolone-5-propanoate</name>
        <dbReference type="ChEBI" id="CHEBI:77893"/>
    </ligand>
</feature>
<feature type="binding site" evidence="7">
    <location>
        <position position="76"/>
    </location>
    <ligand>
        <name>Zn(2+)</name>
        <dbReference type="ChEBI" id="CHEBI:29105"/>
    </ligand>
</feature>
<evidence type="ECO:0000256" key="2">
    <source>
        <dbReference type="ARBA" id="ARBA00022723"/>
    </source>
</evidence>
<keyword evidence="3 7" id="KW-0378">Hydrolase</keyword>
<dbReference type="SUPFAM" id="SSF51556">
    <property type="entry name" value="Metallo-dependent hydrolases"/>
    <property type="match status" value="1"/>
</dbReference>
<dbReference type="GO" id="GO:0008270">
    <property type="term" value="F:zinc ion binding"/>
    <property type="evidence" value="ECO:0007669"/>
    <property type="project" value="UniProtKB-UniRule"/>
</dbReference>
<feature type="binding site" evidence="7">
    <location>
        <position position="318"/>
    </location>
    <ligand>
        <name>Zn(2+)</name>
        <dbReference type="ChEBI" id="CHEBI:29105"/>
    </ligand>
</feature>
<comment type="pathway">
    <text evidence="7">Amino-acid degradation; L-histidine degradation into L-glutamate; N-formimidoyl-L-glutamate from L-histidine: step 3/3.</text>
</comment>
<dbReference type="SUPFAM" id="SSF51338">
    <property type="entry name" value="Composite domain of metallo-dependent hydrolases"/>
    <property type="match status" value="1"/>
</dbReference>
<evidence type="ECO:0000256" key="5">
    <source>
        <dbReference type="ARBA" id="ARBA00022833"/>
    </source>
</evidence>
<evidence type="ECO:0000313" key="9">
    <source>
        <dbReference type="EMBL" id="MBP0491923.1"/>
    </source>
</evidence>
<evidence type="ECO:0000256" key="1">
    <source>
        <dbReference type="ARBA" id="ARBA00012864"/>
    </source>
</evidence>
<feature type="binding site" evidence="7">
    <location>
        <position position="74"/>
    </location>
    <ligand>
        <name>Zn(2+)</name>
        <dbReference type="ChEBI" id="CHEBI:29105"/>
    </ligand>
</feature>
<comment type="catalytic activity">
    <reaction evidence="7">
        <text>4-imidazolone-5-propanoate + H2O = N-formimidoyl-L-glutamate</text>
        <dbReference type="Rhea" id="RHEA:23660"/>
        <dbReference type="ChEBI" id="CHEBI:15377"/>
        <dbReference type="ChEBI" id="CHEBI:58928"/>
        <dbReference type="ChEBI" id="CHEBI:77893"/>
        <dbReference type="EC" id="3.5.2.7"/>
    </reaction>
</comment>
<accession>A0A940S6F7</accession>
<dbReference type="GO" id="GO:0005506">
    <property type="term" value="F:iron ion binding"/>
    <property type="evidence" value="ECO:0007669"/>
    <property type="project" value="UniProtKB-UniRule"/>
</dbReference>
<dbReference type="Gene3D" id="3.20.20.140">
    <property type="entry name" value="Metal-dependent hydrolases"/>
    <property type="match status" value="1"/>
</dbReference>
<evidence type="ECO:0000259" key="8">
    <source>
        <dbReference type="Pfam" id="PF01979"/>
    </source>
</evidence>
<feature type="binding site" evidence="7">
    <location>
        <position position="74"/>
    </location>
    <ligand>
        <name>Fe(3+)</name>
        <dbReference type="ChEBI" id="CHEBI:29034"/>
    </ligand>
</feature>
<feature type="binding site" evidence="7">
    <location>
        <position position="146"/>
    </location>
    <ligand>
        <name>4-imidazolone-5-propanoate</name>
        <dbReference type="ChEBI" id="CHEBI:77893"/>
    </ligand>
</feature>
<feature type="binding site" evidence="7">
    <location>
        <position position="243"/>
    </location>
    <ligand>
        <name>Fe(3+)</name>
        <dbReference type="ChEBI" id="CHEBI:29034"/>
    </ligand>
</feature>
<dbReference type="NCBIfam" id="TIGR01224">
    <property type="entry name" value="hutI"/>
    <property type="match status" value="1"/>
</dbReference>
<evidence type="ECO:0000256" key="3">
    <source>
        <dbReference type="ARBA" id="ARBA00022801"/>
    </source>
</evidence>
<feature type="binding site" evidence="7">
    <location>
        <position position="246"/>
    </location>
    <ligand>
        <name>4-imidazolone-5-propanoate</name>
        <dbReference type="ChEBI" id="CHEBI:77893"/>
    </ligand>
</feature>
<protein>
    <recommendedName>
        <fullName evidence="1 7">Imidazolonepropionase</fullName>
        <ecNumber evidence="1 7">3.5.2.7</ecNumber>
    </recommendedName>
    <alternativeName>
        <fullName evidence="7">Imidazolone-5-propionate hydrolase</fullName>
    </alternativeName>
</protein>
<dbReference type="InterPro" id="IPR005920">
    <property type="entry name" value="HutI"/>
</dbReference>
<comment type="function">
    <text evidence="7">Catalyzes the hydrolytic cleavage of the carbon-nitrogen bond in imidazolone-5-propanoate to yield N-formimidoyl-L-glutamate. It is the third step in the universal histidine degradation pathway.</text>
</comment>
<feature type="binding site" evidence="7">
    <location>
        <position position="146"/>
    </location>
    <ligand>
        <name>N-formimidoyl-L-glutamate</name>
        <dbReference type="ChEBI" id="CHEBI:58928"/>
    </ligand>
</feature>
<gene>
    <name evidence="7" type="primary">hutI</name>
    <name evidence="9" type="ORF">J5Y10_03935</name>
</gene>
<evidence type="ECO:0000313" key="10">
    <source>
        <dbReference type="Proteomes" id="UP000677537"/>
    </source>
</evidence>
<keyword evidence="4 7" id="KW-0369">Histidine metabolism</keyword>
<proteinExistence type="inferred from homology"/>
<keyword evidence="10" id="KW-1185">Reference proteome</keyword>